<evidence type="ECO:0000313" key="3">
    <source>
        <dbReference type="Proteomes" id="UP000295344"/>
    </source>
</evidence>
<dbReference type="Proteomes" id="UP000295344">
    <property type="component" value="Unassembled WGS sequence"/>
</dbReference>
<organism evidence="2 3">
    <name type="scientific">Amnibacterium kyonggiense</name>
    <dbReference type="NCBI Taxonomy" id="595671"/>
    <lineage>
        <taxon>Bacteria</taxon>
        <taxon>Bacillati</taxon>
        <taxon>Actinomycetota</taxon>
        <taxon>Actinomycetes</taxon>
        <taxon>Micrococcales</taxon>
        <taxon>Microbacteriaceae</taxon>
        <taxon>Amnibacterium</taxon>
    </lineage>
</organism>
<proteinExistence type="predicted"/>
<dbReference type="OrthoDB" id="4934928at2"/>
<dbReference type="SUPFAM" id="SSF52540">
    <property type="entry name" value="P-loop containing nucleoside triphosphate hydrolases"/>
    <property type="match status" value="1"/>
</dbReference>
<reference evidence="2 3" key="1">
    <citation type="submission" date="2019-03" db="EMBL/GenBank/DDBJ databases">
        <title>Genomic Encyclopedia of Archaeal and Bacterial Type Strains, Phase II (KMG-II): from individual species to whole genera.</title>
        <authorList>
            <person name="Goeker M."/>
        </authorList>
    </citation>
    <scope>NUCLEOTIDE SEQUENCE [LARGE SCALE GENOMIC DNA]</scope>
    <source>
        <strain evidence="2 3">DSM 24782</strain>
    </source>
</reference>
<dbReference type="Gene3D" id="3.40.50.300">
    <property type="entry name" value="P-loop containing nucleotide triphosphate hydrolases"/>
    <property type="match status" value="1"/>
</dbReference>
<feature type="region of interest" description="Disordered" evidence="1">
    <location>
        <begin position="362"/>
        <end position="409"/>
    </location>
</feature>
<evidence type="ECO:0000256" key="1">
    <source>
        <dbReference type="SAM" id="MobiDB-lite"/>
    </source>
</evidence>
<protein>
    <submittedName>
        <fullName evidence="2">AAA domain-containing protein</fullName>
    </submittedName>
</protein>
<dbReference type="Pfam" id="PF13481">
    <property type="entry name" value="AAA_25"/>
    <property type="match status" value="1"/>
</dbReference>
<comment type="caution">
    <text evidence="2">The sequence shown here is derived from an EMBL/GenBank/DDBJ whole genome shotgun (WGS) entry which is preliminary data.</text>
</comment>
<sequence>MTLTDLWDEPAPLIDPSADERHEYLVAQRMADLQVETAARERLAAQKAGRQAVPRPLGLPDFLAEIDIDPTWAIDELLPTGGNAMLVAQYKAGKSTTVGNLMRALADGTPFLDAYDATPGTVTLLDDELDARTLRRWLREQGIQRPELVRVLPLRGQISTFDILDPGTRAQWADLLRGTRTLILDCLRPALDGLGLSEDKDAGRFLTAFDALKLEAGISETVVVHHMGHGGERSRGDSRILDWPDVTMQIAREDTRDVRSRRYFSAFGRDVDIAQTVLEFDAPTRRLRLGGMTRLQARVQDHVPEVLAVLSTSEGKTQNAIEQELRGSGIGTTAIRAALDAAHRAGHTVIVAGARGARIHSLKPTSPDLALTSPDELDLTSPTRPLGGEARSKSERAKTTTPRPGEVPA</sequence>
<accession>A0A4R7FP66</accession>
<dbReference type="EMBL" id="SOAM01000001">
    <property type="protein sequence ID" value="TDS79527.1"/>
    <property type="molecule type" value="Genomic_DNA"/>
</dbReference>
<dbReference type="RefSeq" id="WP_133763793.1">
    <property type="nucleotide sequence ID" value="NZ_BAAARP010000001.1"/>
</dbReference>
<keyword evidence="3" id="KW-1185">Reference proteome</keyword>
<dbReference type="InterPro" id="IPR027417">
    <property type="entry name" value="P-loop_NTPase"/>
</dbReference>
<name>A0A4R7FP66_9MICO</name>
<gene>
    <name evidence="2" type="ORF">CLV52_0056</name>
</gene>
<evidence type="ECO:0000313" key="2">
    <source>
        <dbReference type="EMBL" id="TDS79527.1"/>
    </source>
</evidence>
<dbReference type="AlphaFoldDB" id="A0A4R7FP66"/>